<dbReference type="RefSeq" id="WP_093230703.1">
    <property type="nucleotide sequence ID" value="NZ_FORR01000012.1"/>
</dbReference>
<feature type="transmembrane region" description="Helical" evidence="8">
    <location>
        <begin position="147"/>
        <end position="164"/>
    </location>
</feature>
<evidence type="ECO:0000313" key="9">
    <source>
        <dbReference type="EMBL" id="SFJ55479.1"/>
    </source>
</evidence>
<evidence type="ECO:0000256" key="4">
    <source>
        <dbReference type="ARBA" id="ARBA00022475"/>
    </source>
</evidence>
<evidence type="ECO:0000313" key="10">
    <source>
        <dbReference type="Proteomes" id="UP000199545"/>
    </source>
</evidence>
<sequence length="226" mass="26716">MKWLKDWTWFERIWLISFTLITLYLSYVWKDSLIGVISSLTGMLSVVLVAKGKISNYYFGIINVSLYAYLSYQQGFYGEVALNAFYFLPMQFYGLWVWRKKKVQNEAFDVKVAVMTKKEKWIWSIVTIVATLICGMILQLIKGNLPFIDAATMVLQMIAMWFMIKRFKEQWLLWILVDILSIGMWFHAFIKTGNDVSVLMMWAAYLFNAVYGYWNWNRAVKREVSV</sequence>
<feature type="transmembrane region" description="Helical" evidence="8">
    <location>
        <begin position="9"/>
        <end position="27"/>
    </location>
</feature>
<dbReference type="Pfam" id="PF04973">
    <property type="entry name" value="NMN_transporter"/>
    <property type="match status" value="1"/>
</dbReference>
<evidence type="ECO:0000256" key="3">
    <source>
        <dbReference type="ARBA" id="ARBA00022448"/>
    </source>
</evidence>
<evidence type="ECO:0000256" key="2">
    <source>
        <dbReference type="ARBA" id="ARBA00006669"/>
    </source>
</evidence>
<accession>A0A1I3SCZ9</accession>
<protein>
    <submittedName>
        <fullName evidence="9">Nicotinamide mononucleotide transporter</fullName>
    </submittedName>
</protein>
<evidence type="ECO:0000256" key="6">
    <source>
        <dbReference type="ARBA" id="ARBA00022989"/>
    </source>
</evidence>
<organism evidence="9 10">
    <name type="scientific">Thermoflavimicrobium dichotomicum</name>
    <dbReference type="NCBI Taxonomy" id="46223"/>
    <lineage>
        <taxon>Bacteria</taxon>
        <taxon>Bacillati</taxon>
        <taxon>Bacillota</taxon>
        <taxon>Bacilli</taxon>
        <taxon>Bacillales</taxon>
        <taxon>Thermoactinomycetaceae</taxon>
        <taxon>Thermoflavimicrobium</taxon>
    </lineage>
</organism>
<keyword evidence="6 8" id="KW-1133">Transmembrane helix</keyword>
<dbReference type="NCBIfam" id="TIGR01528">
    <property type="entry name" value="NMN_trans_PnuC"/>
    <property type="match status" value="1"/>
</dbReference>
<evidence type="ECO:0000256" key="7">
    <source>
        <dbReference type="ARBA" id="ARBA00023136"/>
    </source>
</evidence>
<keyword evidence="5 8" id="KW-0812">Transmembrane</keyword>
<dbReference type="InterPro" id="IPR006419">
    <property type="entry name" value="NMN_transpt_PnuC"/>
</dbReference>
<comment type="similarity">
    <text evidence="2">Belongs to the nicotinamide ribonucleoside (NR) uptake permease (TC 4.B.1) family.</text>
</comment>
<feature type="transmembrane region" description="Helical" evidence="8">
    <location>
        <begin position="196"/>
        <end position="214"/>
    </location>
</feature>
<keyword evidence="10" id="KW-1185">Reference proteome</keyword>
<feature type="transmembrane region" description="Helical" evidence="8">
    <location>
        <begin position="33"/>
        <end position="50"/>
    </location>
</feature>
<feature type="transmembrane region" description="Helical" evidence="8">
    <location>
        <begin position="57"/>
        <end position="74"/>
    </location>
</feature>
<comment type="subcellular location">
    <subcellularLocation>
        <location evidence="1">Cell membrane</location>
        <topology evidence="1">Multi-pass membrane protein</topology>
    </subcellularLocation>
</comment>
<dbReference type="GO" id="GO:0005886">
    <property type="term" value="C:plasma membrane"/>
    <property type="evidence" value="ECO:0007669"/>
    <property type="project" value="UniProtKB-SubCell"/>
</dbReference>
<evidence type="ECO:0000256" key="1">
    <source>
        <dbReference type="ARBA" id="ARBA00004651"/>
    </source>
</evidence>
<dbReference type="EMBL" id="FORR01000012">
    <property type="protein sequence ID" value="SFJ55479.1"/>
    <property type="molecule type" value="Genomic_DNA"/>
</dbReference>
<dbReference type="AlphaFoldDB" id="A0A1I3SCZ9"/>
<dbReference type="Proteomes" id="UP000199545">
    <property type="component" value="Unassembled WGS sequence"/>
</dbReference>
<dbReference type="STRING" id="46223.SAMN05421852_11285"/>
<dbReference type="OrthoDB" id="9791248at2"/>
<feature type="transmembrane region" description="Helical" evidence="8">
    <location>
        <begin position="121"/>
        <end position="141"/>
    </location>
</feature>
<reference evidence="9 10" key="1">
    <citation type="submission" date="2016-10" db="EMBL/GenBank/DDBJ databases">
        <authorList>
            <person name="de Groot N.N."/>
        </authorList>
    </citation>
    <scope>NUCLEOTIDE SEQUENCE [LARGE SCALE GENOMIC DNA]</scope>
    <source>
        <strain evidence="9 10">DSM 44778</strain>
    </source>
</reference>
<name>A0A1I3SCZ9_9BACL</name>
<proteinExistence type="inferred from homology"/>
<evidence type="ECO:0000256" key="8">
    <source>
        <dbReference type="SAM" id="Phobius"/>
    </source>
</evidence>
<evidence type="ECO:0000256" key="5">
    <source>
        <dbReference type="ARBA" id="ARBA00022692"/>
    </source>
</evidence>
<dbReference type="GO" id="GO:0034257">
    <property type="term" value="F:nicotinamide riboside transmembrane transporter activity"/>
    <property type="evidence" value="ECO:0007669"/>
    <property type="project" value="InterPro"/>
</dbReference>
<dbReference type="PANTHER" id="PTHR36122:SF2">
    <property type="entry name" value="NICOTINAMIDE RIBOSIDE TRANSPORTER PNUC"/>
    <property type="match status" value="1"/>
</dbReference>
<keyword evidence="7 8" id="KW-0472">Membrane</keyword>
<feature type="transmembrane region" description="Helical" evidence="8">
    <location>
        <begin position="80"/>
        <end position="98"/>
    </location>
</feature>
<feature type="transmembrane region" description="Helical" evidence="8">
    <location>
        <begin position="171"/>
        <end position="190"/>
    </location>
</feature>
<dbReference type="PANTHER" id="PTHR36122">
    <property type="entry name" value="NICOTINAMIDE RIBOSIDE TRANSPORTER PNUC"/>
    <property type="match status" value="1"/>
</dbReference>
<keyword evidence="3" id="KW-0813">Transport</keyword>
<gene>
    <name evidence="9" type="ORF">SAMN05421852_11285</name>
</gene>
<keyword evidence="4" id="KW-1003">Cell membrane</keyword>